<gene>
    <name evidence="3" type="ORF">H9830_05460</name>
</gene>
<dbReference type="PANTHER" id="PTHR33988:SF2">
    <property type="entry name" value="ENDORIBONUCLEASE MAZF"/>
    <property type="match status" value="1"/>
</dbReference>
<evidence type="ECO:0000313" key="3">
    <source>
        <dbReference type="EMBL" id="HIY65708.1"/>
    </source>
</evidence>
<dbReference type="AlphaFoldDB" id="A0A9D1YU45"/>
<evidence type="ECO:0000313" key="4">
    <source>
        <dbReference type="Proteomes" id="UP000824005"/>
    </source>
</evidence>
<dbReference type="Pfam" id="PF02452">
    <property type="entry name" value="PemK_toxin"/>
    <property type="match status" value="1"/>
</dbReference>
<comment type="caution">
    <text evidence="3">The sequence shown here is derived from an EMBL/GenBank/DDBJ whole genome shotgun (WGS) entry which is preliminary data.</text>
</comment>
<evidence type="ECO:0000256" key="2">
    <source>
        <dbReference type="ARBA" id="ARBA00022649"/>
    </source>
</evidence>
<dbReference type="PANTHER" id="PTHR33988">
    <property type="entry name" value="ENDORIBONUCLEASE MAZF-RELATED"/>
    <property type="match status" value="1"/>
</dbReference>
<dbReference type="GO" id="GO:0016075">
    <property type="term" value="P:rRNA catabolic process"/>
    <property type="evidence" value="ECO:0007669"/>
    <property type="project" value="TreeGrafter"/>
</dbReference>
<reference evidence="3" key="1">
    <citation type="journal article" date="2021" name="PeerJ">
        <title>Extensive microbial diversity within the chicken gut microbiome revealed by metagenomics and culture.</title>
        <authorList>
            <person name="Gilroy R."/>
            <person name="Ravi A."/>
            <person name="Getino M."/>
            <person name="Pursley I."/>
            <person name="Horton D.L."/>
            <person name="Alikhan N.F."/>
            <person name="Baker D."/>
            <person name="Gharbi K."/>
            <person name="Hall N."/>
            <person name="Watson M."/>
            <person name="Adriaenssens E.M."/>
            <person name="Foster-Nyarko E."/>
            <person name="Jarju S."/>
            <person name="Secka A."/>
            <person name="Antonio M."/>
            <person name="Oren A."/>
            <person name="Chaudhuri R.R."/>
            <person name="La Ragione R."/>
            <person name="Hildebrand F."/>
            <person name="Pallen M.J."/>
        </authorList>
    </citation>
    <scope>NUCLEOTIDE SEQUENCE</scope>
    <source>
        <strain evidence="3">ChiGjej1B1-98</strain>
    </source>
</reference>
<sequence length="115" mass="12696">MVGRRVELSPGDVWWAAPDATVGRERSGRRPVVVVAGQQYLDAVTELVIVVPVTSTNRGWANHVKLSGSDSLGASFAMTEQIRTVSRRRLRSRIGSVTPTCLERIRTWVSDFTSD</sequence>
<dbReference type="GO" id="GO:0004521">
    <property type="term" value="F:RNA endonuclease activity"/>
    <property type="evidence" value="ECO:0007669"/>
    <property type="project" value="TreeGrafter"/>
</dbReference>
<dbReference type="EMBL" id="DXDC01000158">
    <property type="protein sequence ID" value="HIY65708.1"/>
    <property type="molecule type" value="Genomic_DNA"/>
</dbReference>
<dbReference type="Gene3D" id="2.30.30.110">
    <property type="match status" value="1"/>
</dbReference>
<organism evidence="3 4">
    <name type="scientific">Candidatus Agrococcus pullicola</name>
    <dbReference type="NCBI Taxonomy" id="2838429"/>
    <lineage>
        <taxon>Bacteria</taxon>
        <taxon>Bacillati</taxon>
        <taxon>Actinomycetota</taxon>
        <taxon>Actinomycetes</taxon>
        <taxon>Micrococcales</taxon>
        <taxon>Microbacteriaceae</taxon>
        <taxon>Agrococcus</taxon>
    </lineage>
</organism>
<dbReference type="InterPro" id="IPR011067">
    <property type="entry name" value="Plasmid_toxin/cell-grow_inhib"/>
</dbReference>
<proteinExistence type="inferred from homology"/>
<dbReference type="GO" id="GO:0006402">
    <property type="term" value="P:mRNA catabolic process"/>
    <property type="evidence" value="ECO:0007669"/>
    <property type="project" value="TreeGrafter"/>
</dbReference>
<protein>
    <submittedName>
        <fullName evidence="3">Type II toxin-antitoxin system PemK/MazF family toxin</fullName>
    </submittedName>
</protein>
<accession>A0A9D1YU45</accession>
<name>A0A9D1YU45_9MICO</name>
<comment type="similarity">
    <text evidence="1">Belongs to the PemK/MazF family.</text>
</comment>
<evidence type="ECO:0000256" key="1">
    <source>
        <dbReference type="ARBA" id="ARBA00007521"/>
    </source>
</evidence>
<keyword evidence="2" id="KW-1277">Toxin-antitoxin system</keyword>
<reference evidence="3" key="2">
    <citation type="submission" date="2021-04" db="EMBL/GenBank/DDBJ databases">
        <authorList>
            <person name="Gilroy R."/>
        </authorList>
    </citation>
    <scope>NUCLEOTIDE SEQUENCE</scope>
    <source>
        <strain evidence="3">ChiGjej1B1-98</strain>
    </source>
</reference>
<dbReference type="Proteomes" id="UP000824005">
    <property type="component" value="Unassembled WGS sequence"/>
</dbReference>
<dbReference type="InterPro" id="IPR003477">
    <property type="entry name" value="PemK-like"/>
</dbReference>
<dbReference type="SUPFAM" id="SSF50118">
    <property type="entry name" value="Cell growth inhibitor/plasmid maintenance toxic component"/>
    <property type="match status" value="1"/>
</dbReference>
<dbReference type="GO" id="GO:0003677">
    <property type="term" value="F:DNA binding"/>
    <property type="evidence" value="ECO:0007669"/>
    <property type="project" value="InterPro"/>
</dbReference>